<evidence type="ECO:0000256" key="2">
    <source>
        <dbReference type="SAM" id="Phobius"/>
    </source>
</evidence>
<dbReference type="Proteomes" id="UP000061809">
    <property type="component" value="Chromosome"/>
</dbReference>
<keyword evidence="2" id="KW-1133">Transmembrane helix</keyword>
<keyword evidence="2" id="KW-0472">Membrane</keyword>
<feature type="coiled-coil region" evidence="1">
    <location>
        <begin position="132"/>
        <end position="173"/>
    </location>
</feature>
<dbReference type="RefSeq" id="WP_029429188.1">
    <property type="nucleotide sequence ID" value="NZ_CP012801.1"/>
</dbReference>
<keyword evidence="2" id="KW-0812">Transmembrane</keyword>
<name>A0A0N7IF03_9BACE</name>
<dbReference type="EMBL" id="CP012801">
    <property type="protein sequence ID" value="ALJ58843.1"/>
    <property type="molecule type" value="Genomic_DNA"/>
</dbReference>
<organism evidence="3 4">
    <name type="scientific">Bacteroides cellulosilyticus</name>
    <dbReference type="NCBI Taxonomy" id="246787"/>
    <lineage>
        <taxon>Bacteria</taxon>
        <taxon>Pseudomonadati</taxon>
        <taxon>Bacteroidota</taxon>
        <taxon>Bacteroidia</taxon>
        <taxon>Bacteroidales</taxon>
        <taxon>Bacteroidaceae</taxon>
        <taxon>Bacteroides</taxon>
    </lineage>
</organism>
<evidence type="ECO:0000256" key="1">
    <source>
        <dbReference type="SAM" id="Coils"/>
    </source>
</evidence>
<evidence type="ECO:0000313" key="4">
    <source>
        <dbReference type="Proteomes" id="UP000061809"/>
    </source>
</evidence>
<dbReference type="AlphaFoldDB" id="A0A0N7IF03"/>
<evidence type="ECO:0000313" key="3">
    <source>
        <dbReference type="EMBL" id="ALJ58843.1"/>
    </source>
</evidence>
<proteinExistence type="predicted"/>
<sequence length="264" mass="31471">MKTYILDALSRYKKFSESLDVEAILCSRSWSVFNDSGNKEMYLFQHDGRLIISISGEVTAATWQYIPINRSILISTKNVSYMLHPTFVDDIIFALQLDGTNQYSFMIDELQRDSFAPKSLSDIENYFIRKKQLELEEEAQRIYERAIEYEQQAQQKRIERERQEQRKKQEIEDRLIEEALKKNKCFQIFYTITWVQFYLSPIIGVTCYLLSDEFSRNDLWERVWYICITASLGVLFYLVMGFMILDPIRQRIAKRIKESNTHHL</sequence>
<feature type="transmembrane region" description="Helical" evidence="2">
    <location>
        <begin position="188"/>
        <end position="211"/>
    </location>
</feature>
<keyword evidence="1" id="KW-0175">Coiled coil</keyword>
<dbReference type="KEGG" id="bcel:BcellWH2_01589"/>
<gene>
    <name evidence="3" type="ORF">BcellWH2_01589</name>
</gene>
<dbReference type="PATRIC" id="fig|246787.4.peg.1634"/>
<feature type="transmembrane region" description="Helical" evidence="2">
    <location>
        <begin position="223"/>
        <end position="245"/>
    </location>
</feature>
<protein>
    <submittedName>
        <fullName evidence="3">Uncharacterized protein</fullName>
    </submittedName>
</protein>
<accession>A0A0N7IF03</accession>
<reference evidence="3 4" key="1">
    <citation type="journal article" date="2015" name="Science">
        <title>Genetic determinants of in vivo fitness and diet responsiveness in multiple human gut Bacteroides.</title>
        <authorList>
            <person name="Wu M."/>
            <person name="McNulty N.P."/>
            <person name="Rodionov D.A."/>
            <person name="Khoroshkin M.S."/>
            <person name="Griffin N.W."/>
            <person name="Cheng J."/>
            <person name="Latreille P."/>
            <person name="Kerstetter R.A."/>
            <person name="Terrapon N."/>
            <person name="Henrissat B."/>
            <person name="Osterman A.L."/>
            <person name="Gordon J.I."/>
        </authorList>
    </citation>
    <scope>NUCLEOTIDE SEQUENCE [LARGE SCALE GENOMIC DNA]</scope>
    <source>
        <strain evidence="3 4">WH2</strain>
    </source>
</reference>